<reference evidence="2" key="1">
    <citation type="submission" date="2020-09" db="EMBL/GenBank/DDBJ databases">
        <title>Streptomyces canutascabiei sp. nov., which causes potato common scab and is distributed across the world.</title>
        <authorList>
            <person name="Nguyen H.P."/>
            <person name="Weisberg A.J."/>
            <person name="Chang J.H."/>
            <person name="Clarke C.R."/>
        </authorList>
    </citation>
    <scope>NUCLEOTIDE SEQUENCE</scope>
    <source>
        <strain evidence="2">ID-01-6.2a</strain>
    </source>
</reference>
<protein>
    <submittedName>
        <fullName evidence="2">Uncharacterized protein</fullName>
    </submittedName>
</protein>
<sequence length="395" mass="44188">MLNNQIIITDGNVCPRARRNDKGVVDANELASDEWGQLRKRNVNSPKAKLVQCAKCWELYREVQWMRTYSTSRGTPVVSHQPGESRPDHDYEPVETPEHRAWNNRVFLITDTEGYKPRKEAWSPDRKTRADVLLTGTLTIAYEHQHSPFSATGRYSAPERARLAAVAGRTAMWHTTSDKVRGQVPILRTDGGLPLKLIENPNYRHEFRGGIYRIEIYTCTVRHGHECPNGKFSGCGKPHARGQVTAGQLDDVLRGAPIGAYMPVVDAQVIRAPRFFWTDMASYGQYLAYIASPAVSKTSGSPAETPRTRRGRRAGHSRAKEAELEAMRAQAVDLSEDIPMPAATESSNRLVAPAIPRPVPGVCDTGQPRCGQPGRLYAAGWRCDEHRPSSHWFKR</sequence>
<gene>
    <name evidence="2" type="ORF">IHE70_01380</name>
</gene>
<feature type="compositionally biased region" description="Basic residues" evidence="1">
    <location>
        <begin position="308"/>
        <end position="317"/>
    </location>
</feature>
<feature type="compositionally biased region" description="Basic and acidic residues" evidence="1">
    <location>
        <begin position="83"/>
        <end position="95"/>
    </location>
</feature>
<comment type="caution">
    <text evidence="2">The sequence shown here is derived from an EMBL/GenBank/DDBJ whole genome shotgun (WGS) entry which is preliminary data.</text>
</comment>
<dbReference type="AlphaFoldDB" id="A0A927KXI2"/>
<evidence type="ECO:0000313" key="3">
    <source>
        <dbReference type="Proteomes" id="UP000661025"/>
    </source>
</evidence>
<feature type="region of interest" description="Disordered" evidence="1">
    <location>
        <begin position="296"/>
        <end position="321"/>
    </location>
</feature>
<dbReference type="RefSeq" id="WP_192358915.1">
    <property type="nucleotide sequence ID" value="NZ_CP119182.1"/>
</dbReference>
<accession>A0A927KXI2</accession>
<evidence type="ECO:0000256" key="1">
    <source>
        <dbReference type="SAM" id="MobiDB-lite"/>
    </source>
</evidence>
<dbReference type="Proteomes" id="UP000661025">
    <property type="component" value="Unassembled WGS sequence"/>
</dbReference>
<name>A0A927KXI2_9ACTN</name>
<feature type="region of interest" description="Disordered" evidence="1">
    <location>
        <begin position="73"/>
        <end position="95"/>
    </location>
</feature>
<dbReference type="EMBL" id="JACYXT010000001">
    <property type="protein sequence ID" value="MBD9721915.1"/>
    <property type="molecule type" value="Genomic_DNA"/>
</dbReference>
<evidence type="ECO:0000313" key="2">
    <source>
        <dbReference type="EMBL" id="MBD9721915.1"/>
    </source>
</evidence>
<dbReference type="GeneID" id="79929273"/>
<organism evidence="2 3">
    <name type="scientific">Streptomyces caniscabiei</name>
    <dbReference type="NCBI Taxonomy" id="2746961"/>
    <lineage>
        <taxon>Bacteria</taxon>
        <taxon>Bacillati</taxon>
        <taxon>Actinomycetota</taxon>
        <taxon>Actinomycetes</taxon>
        <taxon>Kitasatosporales</taxon>
        <taxon>Streptomycetaceae</taxon>
        <taxon>Streptomyces</taxon>
    </lineage>
</organism>
<proteinExistence type="predicted"/>